<dbReference type="PANTHER" id="PTHR39455">
    <property type="entry name" value="CELL DIVISION PROTEIN ZAPD"/>
    <property type="match status" value="1"/>
</dbReference>
<dbReference type="InterPro" id="IPR036268">
    <property type="entry name" value="ZapD_sf"/>
</dbReference>
<keyword evidence="4 5" id="KW-0131">Cell cycle</keyword>
<accession>A0A345D9X3</accession>
<proteinExistence type="inferred from homology"/>
<dbReference type="Gene3D" id="2.60.440.10">
    <property type="entry name" value="YacF-like domains"/>
    <property type="match status" value="1"/>
</dbReference>
<dbReference type="GO" id="GO:0032153">
    <property type="term" value="C:cell division site"/>
    <property type="evidence" value="ECO:0007669"/>
    <property type="project" value="TreeGrafter"/>
</dbReference>
<dbReference type="NCBIfam" id="NF003656">
    <property type="entry name" value="PRK05287.1-4"/>
    <property type="match status" value="1"/>
</dbReference>
<evidence type="ECO:0000256" key="1">
    <source>
        <dbReference type="ARBA" id="ARBA00022490"/>
    </source>
</evidence>
<dbReference type="InterPro" id="IPR009777">
    <property type="entry name" value="ZapD"/>
</dbReference>
<dbReference type="SUPFAM" id="SSF160950">
    <property type="entry name" value="YacF-like"/>
    <property type="match status" value="1"/>
</dbReference>
<dbReference type="OrthoDB" id="5294622at2"/>
<evidence type="ECO:0000256" key="4">
    <source>
        <dbReference type="ARBA" id="ARBA00023306"/>
    </source>
</evidence>
<evidence type="ECO:0000313" key="7">
    <source>
        <dbReference type="Proteomes" id="UP000252182"/>
    </source>
</evidence>
<comment type="subunit">
    <text evidence="5">Interacts with FtsZ.</text>
</comment>
<dbReference type="GO" id="GO:0005737">
    <property type="term" value="C:cytoplasm"/>
    <property type="evidence" value="ECO:0007669"/>
    <property type="project" value="UniProtKB-SubCell"/>
</dbReference>
<evidence type="ECO:0000256" key="2">
    <source>
        <dbReference type="ARBA" id="ARBA00022618"/>
    </source>
</evidence>
<keyword evidence="7" id="KW-1185">Reference proteome</keyword>
<dbReference type="PANTHER" id="PTHR39455:SF1">
    <property type="entry name" value="CELL DIVISION PROTEIN ZAPD"/>
    <property type="match status" value="1"/>
</dbReference>
<keyword evidence="3 5" id="KW-0717">Septation</keyword>
<dbReference type="GO" id="GO:0043093">
    <property type="term" value="P:FtsZ-dependent cytokinesis"/>
    <property type="evidence" value="ECO:0007669"/>
    <property type="project" value="UniProtKB-UniRule"/>
</dbReference>
<comment type="similarity">
    <text evidence="5">Belongs to the ZapD family.</text>
</comment>
<dbReference type="KEGG" id="hyf:DTO96_100881"/>
<organism evidence="6 7">
    <name type="scientific">Ephemeroptericola cinctiostellae</name>
    <dbReference type="NCBI Taxonomy" id="2268024"/>
    <lineage>
        <taxon>Bacteria</taxon>
        <taxon>Pseudomonadati</taxon>
        <taxon>Pseudomonadota</taxon>
        <taxon>Betaproteobacteria</taxon>
        <taxon>Burkholderiales</taxon>
        <taxon>Burkholderiaceae</taxon>
        <taxon>Ephemeroptericola</taxon>
    </lineage>
</organism>
<comment type="subcellular location">
    <subcellularLocation>
        <location evidence="5">Cytoplasm</location>
    </subcellularLocation>
    <text evidence="5">Localizes to mid-cell in an FtsZ-dependent manner.</text>
</comment>
<dbReference type="AlphaFoldDB" id="A0A345D9X3"/>
<protein>
    <recommendedName>
        <fullName evidence="5">Cell division protein ZapD</fullName>
    </recommendedName>
    <alternativeName>
        <fullName evidence="5">Z ring-associated protein D</fullName>
    </alternativeName>
</protein>
<dbReference type="GO" id="GO:0000917">
    <property type="term" value="P:division septum assembly"/>
    <property type="evidence" value="ECO:0007669"/>
    <property type="project" value="UniProtKB-KW"/>
</dbReference>
<keyword evidence="2 5" id="KW-0132">Cell division</keyword>
<dbReference type="InterPro" id="IPR027462">
    <property type="entry name" value="ZapD_C"/>
</dbReference>
<dbReference type="RefSeq" id="WP_114562390.1">
    <property type="nucleotide sequence ID" value="NZ_CP031124.1"/>
</dbReference>
<name>A0A345D9X3_9BURK</name>
<evidence type="ECO:0000313" key="6">
    <source>
        <dbReference type="EMBL" id="AXF85161.1"/>
    </source>
</evidence>
<reference evidence="7" key="1">
    <citation type="submission" date="2018-07" db="EMBL/GenBank/DDBJ databases">
        <authorList>
            <person name="Kim H."/>
        </authorList>
    </citation>
    <scope>NUCLEOTIDE SEQUENCE [LARGE SCALE GENOMIC DNA]</scope>
    <source>
        <strain evidence="7">F02</strain>
    </source>
</reference>
<dbReference type="HAMAP" id="MF_01092">
    <property type="entry name" value="ZapD"/>
    <property type="match status" value="1"/>
</dbReference>
<evidence type="ECO:0000256" key="5">
    <source>
        <dbReference type="HAMAP-Rule" id="MF_01092"/>
    </source>
</evidence>
<evidence type="ECO:0000256" key="3">
    <source>
        <dbReference type="ARBA" id="ARBA00023210"/>
    </source>
</evidence>
<sequence>MTPVAPQRSAHTLFEFPLNERFRTYLRLEALYRRWQHFLAQDSEQDHHSAMLILFEIHDFAFRYDIKGDLLLDLNRYKQALNHLRHLPELSEQKLTQTLMYLSDAQKQVEQSAKFGSTLPDNDWLLNVKTRIVVPGGICSFDVAFYYQWLQQPANVRCVDLEAWLMPLMPMFEALKFILLIVRDARKHKSCITQDKTYQQPLNGVRFDMLQVELADTSPYLPDISANKHVVWLRFSLPSFRSQPQHLRVDPSQPEINFELNLCGMH</sequence>
<gene>
    <name evidence="5 6" type="primary">zapD</name>
    <name evidence="6" type="ORF">DTO96_100881</name>
</gene>
<dbReference type="Pfam" id="PF07072">
    <property type="entry name" value="ZapD"/>
    <property type="match status" value="1"/>
</dbReference>
<comment type="function">
    <text evidence="5">Cell division factor that enhances FtsZ-ring assembly. Directly interacts with FtsZ and promotes bundling of FtsZ protofilaments, with a reduction in FtsZ GTPase activity.</text>
</comment>
<dbReference type="EMBL" id="CP031124">
    <property type="protein sequence ID" value="AXF85161.1"/>
    <property type="molecule type" value="Genomic_DNA"/>
</dbReference>
<dbReference type="Proteomes" id="UP000252182">
    <property type="component" value="Chromosome"/>
</dbReference>
<keyword evidence="1 5" id="KW-0963">Cytoplasm</keyword>
<dbReference type="Gene3D" id="1.10.3900.10">
    <property type="entry name" value="YacF-like"/>
    <property type="match status" value="1"/>
</dbReference>